<organism evidence="3 4">
    <name type="scientific">Gallibacterium genomosp. 2</name>
    <dbReference type="NCBI Taxonomy" id="155517"/>
    <lineage>
        <taxon>Bacteria</taxon>
        <taxon>Pseudomonadati</taxon>
        <taxon>Pseudomonadota</taxon>
        <taxon>Gammaproteobacteria</taxon>
        <taxon>Pasteurellales</taxon>
        <taxon>Pasteurellaceae</taxon>
        <taxon>Gallibacterium</taxon>
    </lineage>
</organism>
<reference evidence="3 4" key="1">
    <citation type="submission" date="2014-08" db="EMBL/GenBank/DDBJ databases">
        <title>Chaperone-usher fimbriae in a diverse selection of Gallibacterium genomes.</title>
        <authorList>
            <person name="Kudirkiene E."/>
            <person name="Bager R.J."/>
            <person name="Johnson T.J."/>
            <person name="Bojesen A.M."/>
        </authorList>
    </citation>
    <scope>NUCLEOTIDE SEQUENCE [LARGE SCALE GENOMIC DNA]</scope>
    <source>
        <strain evidence="3 4">CCM5976</strain>
    </source>
</reference>
<dbReference type="AlphaFoldDB" id="A0A0A2XJV3"/>
<feature type="transmembrane region" description="Helical" evidence="2">
    <location>
        <begin position="6"/>
        <end position="25"/>
    </location>
</feature>
<evidence type="ECO:0000256" key="2">
    <source>
        <dbReference type="SAM" id="Phobius"/>
    </source>
</evidence>
<proteinExistence type="predicted"/>
<name>A0A0A2XJV3_9PAST</name>
<keyword evidence="2" id="KW-1133">Transmembrane helix</keyword>
<comment type="caution">
    <text evidence="3">The sequence shown here is derived from an EMBL/GenBank/DDBJ whole genome shotgun (WGS) entry which is preliminary data.</text>
</comment>
<dbReference type="EMBL" id="JPXY01000035">
    <property type="protein sequence ID" value="KGQ31227.1"/>
    <property type="molecule type" value="Genomic_DNA"/>
</dbReference>
<keyword evidence="4" id="KW-1185">Reference proteome</keyword>
<dbReference type="PROSITE" id="PS51257">
    <property type="entry name" value="PROKAR_LIPOPROTEIN"/>
    <property type="match status" value="1"/>
</dbReference>
<feature type="region of interest" description="Disordered" evidence="1">
    <location>
        <begin position="96"/>
        <end position="121"/>
    </location>
</feature>
<evidence type="ECO:0000256" key="1">
    <source>
        <dbReference type="SAM" id="MobiDB-lite"/>
    </source>
</evidence>
<evidence type="ECO:0000313" key="4">
    <source>
        <dbReference type="Proteomes" id="UP000030418"/>
    </source>
</evidence>
<keyword evidence="2" id="KW-0812">Transmembrane</keyword>
<dbReference type="Proteomes" id="UP000030418">
    <property type="component" value="Unassembled WGS sequence"/>
</dbReference>
<evidence type="ECO:0000313" key="3">
    <source>
        <dbReference type="EMBL" id="KGQ31227.1"/>
    </source>
</evidence>
<sequence>MLIKLLKGHSFIILLVLIGCAAFFLQSFEKQKQMIALETQKNAEITKLKLEHQQQILMLQRQAEIYQQQQQLLIDKVTEMQQAAQQQEKAINEALESNKNWSDERVPSDVSRLLNNRNKAN</sequence>
<gene>
    <name evidence="3" type="ORF">P375_08095</name>
</gene>
<dbReference type="RefSeq" id="WP_039135909.1">
    <property type="nucleotide sequence ID" value="NZ_JPXY01000035.1"/>
</dbReference>
<protein>
    <submittedName>
        <fullName evidence="3">Phage lysis regulatory protein, LysB family</fullName>
    </submittedName>
</protein>
<keyword evidence="2" id="KW-0472">Membrane</keyword>
<accession>A0A0A2XJV3</accession>